<comment type="caution">
    <text evidence="2">The sequence shown here is derived from an EMBL/GenBank/DDBJ whole genome shotgun (WGS) entry which is preliminary data.</text>
</comment>
<feature type="compositionally biased region" description="Low complexity" evidence="1">
    <location>
        <begin position="45"/>
        <end position="61"/>
    </location>
</feature>
<feature type="compositionally biased region" description="Low complexity" evidence="1">
    <location>
        <begin position="10"/>
        <end position="21"/>
    </location>
</feature>
<feature type="region of interest" description="Disordered" evidence="1">
    <location>
        <begin position="1"/>
        <end position="90"/>
    </location>
</feature>
<gene>
    <name evidence="2" type="ORF">GN958_ATG06673</name>
</gene>
<dbReference type="EMBL" id="JAACNO010000894">
    <property type="protein sequence ID" value="KAF4144134.1"/>
    <property type="molecule type" value="Genomic_DNA"/>
</dbReference>
<dbReference type="AlphaFoldDB" id="A0A8S9UYA9"/>
<evidence type="ECO:0000313" key="3">
    <source>
        <dbReference type="Proteomes" id="UP000704712"/>
    </source>
</evidence>
<evidence type="ECO:0000256" key="1">
    <source>
        <dbReference type="SAM" id="MobiDB-lite"/>
    </source>
</evidence>
<sequence length="161" mass="18498">MNDMSRGMNRPTAAAPSRAPTLHTPVQRTPGRTSRAPIRRSSRLRTPTTQARQRQSARQNTLTPLRSQADQGDEQAPDEDDSDDIGDGVDAEENFSHWVEYLEEEFEDVELGRNFTEYYEDSLFRNWGFEVISIPDNIPFPDTDDPMFLQERNIRGIRALK</sequence>
<accession>A0A8S9UYA9</accession>
<name>A0A8S9UYA9_PHYIN</name>
<reference evidence="2" key="1">
    <citation type="submission" date="2020-03" db="EMBL/GenBank/DDBJ databases">
        <title>Hybrid Assembly of Korean Phytophthora infestans isolates.</title>
        <authorList>
            <person name="Prokchorchik M."/>
            <person name="Lee Y."/>
            <person name="Seo J."/>
            <person name="Cho J.-H."/>
            <person name="Park Y.-E."/>
            <person name="Jang D.-C."/>
            <person name="Im J.-S."/>
            <person name="Choi J.-G."/>
            <person name="Park H.-J."/>
            <person name="Lee G.-B."/>
            <person name="Lee Y.-G."/>
            <person name="Hong S.-Y."/>
            <person name="Cho K."/>
            <person name="Sohn K.H."/>
        </authorList>
    </citation>
    <scope>NUCLEOTIDE SEQUENCE</scope>
    <source>
        <strain evidence="2">KR_2_A2</strain>
    </source>
</reference>
<proteinExistence type="predicted"/>
<feature type="compositionally biased region" description="Acidic residues" evidence="1">
    <location>
        <begin position="71"/>
        <end position="90"/>
    </location>
</feature>
<evidence type="ECO:0000313" key="2">
    <source>
        <dbReference type="EMBL" id="KAF4144134.1"/>
    </source>
</evidence>
<protein>
    <submittedName>
        <fullName evidence="2">Uncharacterized protein</fullName>
    </submittedName>
</protein>
<organism evidence="2 3">
    <name type="scientific">Phytophthora infestans</name>
    <name type="common">Potato late blight agent</name>
    <name type="synonym">Botrytis infestans</name>
    <dbReference type="NCBI Taxonomy" id="4787"/>
    <lineage>
        <taxon>Eukaryota</taxon>
        <taxon>Sar</taxon>
        <taxon>Stramenopiles</taxon>
        <taxon>Oomycota</taxon>
        <taxon>Peronosporomycetes</taxon>
        <taxon>Peronosporales</taxon>
        <taxon>Peronosporaceae</taxon>
        <taxon>Phytophthora</taxon>
    </lineage>
</organism>
<dbReference type="Proteomes" id="UP000704712">
    <property type="component" value="Unassembled WGS sequence"/>
</dbReference>